<feature type="domain" description="Neurotransmitter-gated ion-channel transmembrane" evidence="3">
    <location>
        <begin position="65"/>
        <end position="298"/>
    </location>
</feature>
<comment type="caution">
    <text evidence="4">The sequence shown here is derived from an EMBL/GenBank/DDBJ whole genome shotgun (WGS) entry which is preliminary data.</text>
</comment>
<comment type="subcellular location">
    <subcellularLocation>
        <location evidence="1">Membrane</location>
        <topology evidence="1">Multi-pass membrane protein</topology>
    </subcellularLocation>
</comment>
<dbReference type="InterPro" id="IPR036719">
    <property type="entry name" value="Neuro-gated_channel_TM_sf"/>
</dbReference>
<dbReference type="InterPro" id="IPR006029">
    <property type="entry name" value="Neurotrans-gated_channel_TM"/>
</dbReference>
<dbReference type="InterPro" id="IPR036734">
    <property type="entry name" value="Neur_chan_lig-bd_sf"/>
</dbReference>
<keyword evidence="2" id="KW-0472">Membrane</keyword>
<feature type="transmembrane region" description="Helical" evidence="2">
    <location>
        <begin position="59"/>
        <end position="82"/>
    </location>
</feature>
<evidence type="ECO:0000256" key="2">
    <source>
        <dbReference type="SAM" id="Phobius"/>
    </source>
</evidence>
<keyword evidence="2" id="KW-0812">Transmembrane</keyword>
<evidence type="ECO:0000256" key="1">
    <source>
        <dbReference type="ARBA" id="ARBA00004141"/>
    </source>
</evidence>
<dbReference type="SUPFAM" id="SSF90112">
    <property type="entry name" value="Neurotransmitter-gated ion-channel transmembrane pore"/>
    <property type="match status" value="1"/>
</dbReference>
<keyword evidence="4" id="KW-0675">Receptor</keyword>
<dbReference type="CDD" id="cd19064">
    <property type="entry name" value="LGIC_TM_nAChR"/>
    <property type="match status" value="1"/>
</dbReference>
<keyword evidence="5" id="KW-1185">Reference proteome</keyword>
<organism evidence="4 5">
    <name type="scientific">Parelaphostrongylus tenuis</name>
    <name type="common">Meningeal worm</name>
    <dbReference type="NCBI Taxonomy" id="148309"/>
    <lineage>
        <taxon>Eukaryota</taxon>
        <taxon>Metazoa</taxon>
        <taxon>Ecdysozoa</taxon>
        <taxon>Nematoda</taxon>
        <taxon>Chromadorea</taxon>
        <taxon>Rhabditida</taxon>
        <taxon>Rhabditina</taxon>
        <taxon>Rhabditomorpha</taxon>
        <taxon>Strongyloidea</taxon>
        <taxon>Metastrongylidae</taxon>
        <taxon>Parelaphostrongylus</taxon>
    </lineage>
</organism>
<dbReference type="GO" id="GO:0016020">
    <property type="term" value="C:membrane"/>
    <property type="evidence" value="ECO:0007669"/>
    <property type="project" value="UniProtKB-SubCell"/>
</dbReference>
<feature type="transmembrane region" description="Helical" evidence="2">
    <location>
        <begin position="282"/>
        <end position="306"/>
    </location>
</feature>
<dbReference type="Proteomes" id="UP001196413">
    <property type="component" value="Unassembled WGS sequence"/>
</dbReference>
<dbReference type="PANTHER" id="PTHR18945">
    <property type="entry name" value="NEUROTRANSMITTER GATED ION CHANNEL"/>
    <property type="match status" value="1"/>
</dbReference>
<feature type="transmembrane region" description="Helical" evidence="2">
    <location>
        <begin position="94"/>
        <end position="112"/>
    </location>
</feature>
<dbReference type="Pfam" id="PF02932">
    <property type="entry name" value="Neur_chan_memb"/>
    <property type="match status" value="1"/>
</dbReference>
<dbReference type="FunFam" id="1.20.58.390:FF:000038">
    <property type="entry name" value="Acetylcholine receptor subunit beta-like 1"/>
    <property type="match status" value="1"/>
</dbReference>
<dbReference type="Gene3D" id="2.70.170.10">
    <property type="entry name" value="Neurotransmitter-gated ion-channel ligand-binding domain"/>
    <property type="match status" value="1"/>
</dbReference>
<dbReference type="InterPro" id="IPR038050">
    <property type="entry name" value="Neuro_actylchol_rec"/>
</dbReference>
<dbReference type="InterPro" id="IPR006201">
    <property type="entry name" value="Neur_channel"/>
</dbReference>
<name>A0AAD5N7M4_PARTN</name>
<evidence type="ECO:0000313" key="5">
    <source>
        <dbReference type="Proteomes" id="UP001196413"/>
    </source>
</evidence>
<gene>
    <name evidence="4" type="primary">UNC29_2</name>
    <name evidence="4" type="ORF">KIN20_018535</name>
</gene>
<dbReference type="GO" id="GO:0005230">
    <property type="term" value="F:extracellular ligand-gated monoatomic ion channel activity"/>
    <property type="evidence" value="ECO:0007669"/>
    <property type="project" value="InterPro"/>
</dbReference>
<dbReference type="AlphaFoldDB" id="A0AAD5N7M4"/>
<protein>
    <submittedName>
        <fullName evidence="4">Acetylcholine receptor subunit beta-type unc-29</fullName>
    </submittedName>
</protein>
<sequence length="329" mass="37826">MATFEYNENEIKLEFEQAEWVDLSEYAPSSIWDLIDAPASLVNKRSRIEFQVRIRRKTLFYTVVLIIPTVMMAFLSMAVFFLPTDSGEKMTLTISVLLSIVVFLLLVSKILPPTSSTIPLMAKYLLLTFVLNVITILVTVIIINIYFRSPNTYRMPTWVRKLFLEWMPFVMCMQRPKSTSRKQISQRKGVAQLPGLGEFTLNPATHHPFCPSADDRTASSKVINSSTEITQDPTTSMYYPLSVSALQAIDAIEYITEYLKQDEEYRMYRDDWKFVAMIIDRLLLYVFFGITVGGTCGILFSAPYVFQGVNQREVLQRLIELYKTRGSDN</sequence>
<keyword evidence="2" id="KW-1133">Transmembrane helix</keyword>
<feature type="transmembrane region" description="Helical" evidence="2">
    <location>
        <begin position="124"/>
        <end position="146"/>
    </location>
</feature>
<dbReference type="GO" id="GO:0004888">
    <property type="term" value="F:transmembrane signaling receptor activity"/>
    <property type="evidence" value="ECO:0007669"/>
    <property type="project" value="InterPro"/>
</dbReference>
<accession>A0AAD5N7M4</accession>
<dbReference type="Gene3D" id="1.20.58.390">
    <property type="entry name" value="Neurotransmitter-gated ion-channel transmembrane domain"/>
    <property type="match status" value="2"/>
</dbReference>
<reference evidence="4" key="1">
    <citation type="submission" date="2021-06" db="EMBL/GenBank/DDBJ databases">
        <title>Parelaphostrongylus tenuis whole genome reference sequence.</title>
        <authorList>
            <person name="Garwood T.J."/>
            <person name="Larsen P.A."/>
            <person name="Fountain-Jones N.M."/>
            <person name="Garbe J.R."/>
            <person name="Macchietto M.G."/>
            <person name="Kania S.A."/>
            <person name="Gerhold R.W."/>
            <person name="Richards J.E."/>
            <person name="Wolf T.M."/>
        </authorList>
    </citation>
    <scope>NUCLEOTIDE SEQUENCE</scope>
    <source>
        <strain evidence="4">MNPRO001-30</strain>
        <tissue evidence="4">Meninges</tissue>
    </source>
</reference>
<evidence type="ECO:0000313" key="4">
    <source>
        <dbReference type="EMBL" id="KAJ1359744.1"/>
    </source>
</evidence>
<proteinExistence type="predicted"/>
<dbReference type="EMBL" id="JAHQIW010003689">
    <property type="protein sequence ID" value="KAJ1359744.1"/>
    <property type="molecule type" value="Genomic_DNA"/>
</dbReference>
<evidence type="ECO:0000259" key="3">
    <source>
        <dbReference type="Pfam" id="PF02932"/>
    </source>
</evidence>